<evidence type="ECO:0000256" key="2">
    <source>
        <dbReference type="ARBA" id="ARBA00022630"/>
    </source>
</evidence>
<dbReference type="Gene3D" id="3.20.20.70">
    <property type="entry name" value="Aldolase class I"/>
    <property type="match status" value="1"/>
</dbReference>
<feature type="domain" description="NADH:flavin oxidoreductase/NADH oxidase N-terminal" evidence="6">
    <location>
        <begin position="36"/>
        <end position="121"/>
    </location>
</feature>
<dbReference type="STRING" id="36842.SAMN02194393_02208"/>
<dbReference type="GO" id="GO:0003959">
    <property type="term" value="F:NADPH dehydrogenase activity"/>
    <property type="evidence" value="ECO:0007669"/>
    <property type="project" value="InterPro"/>
</dbReference>
<evidence type="ECO:0000256" key="1">
    <source>
        <dbReference type="ARBA" id="ARBA00001917"/>
    </source>
</evidence>
<name>A0A1T5KZP1_9FIRM</name>
<dbReference type="EMBL" id="FUZT01000005">
    <property type="protein sequence ID" value="SKC69120.1"/>
    <property type="molecule type" value="Genomic_DNA"/>
</dbReference>
<dbReference type="PANTHER" id="PTHR43303:SF4">
    <property type="entry name" value="NADPH DEHYDROGENASE C23G7.10C-RELATED"/>
    <property type="match status" value="1"/>
</dbReference>
<keyword evidence="4" id="KW-0521">NADP</keyword>
<evidence type="ECO:0000256" key="5">
    <source>
        <dbReference type="ARBA" id="ARBA00023002"/>
    </source>
</evidence>
<dbReference type="InterPro" id="IPR044152">
    <property type="entry name" value="YqjM-like"/>
</dbReference>
<dbReference type="Proteomes" id="UP000190285">
    <property type="component" value="Unassembled WGS sequence"/>
</dbReference>
<dbReference type="Pfam" id="PF00724">
    <property type="entry name" value="Oxidored_FMN"/>
    <property type="match status" value="1"/>
</dbReference>
<reference evidence="7 8" key="1">
    <citation type="submission" date="2017-02" db="EMBL/GenBank/DDBJ databases">
        <authorList>
            <person name="Peterson S.W."/>
        </authorList>
    </citation>
    <scope>NUCLEOTIDE SEQUENCE [LARGE SCALE GENOMIC DNA]</scope>
    <source>
        <strain evidence="7 8">M1</strain>
    </source>
</reference>
<dbReference type="AlphaFoldDB" id="A0A1T5KZP1"/>
<protein>
    <submittedName>
        <fullName evidence="7">NADH:flavin oxidoreductases, Old Yellow Enzyme family</fullName>
    </submittedName>
</protein>
<dbReference type="GO" id="GO:0010181">
    <property type="term" value="F:FMN binding"/>
    <property type="evidence" value="ECO:0007669"/>
    <property type="project" value="InterPro"/>
</dbReference>
<comment type="cofactor">
    <cofactor evidence="1">
        <name>FMN</name>
        <dbReference type="ChEBI" id="CHEBI:58210"/>
    </cofactor>
</comment>
<evidence type="ECO:0000259" key="6">
    <source>
        <dbReference type="Pfam" id="PF00724"/>
    </source>
</evidence>
<proteinExistence type="predicted"/>
<gene>
    <name evidence="7" type="ORF">SAMN02194393_02208</name>
</gene>
<evidence type="ECO:0000313" key="7">
    <source>
        <dbReference type="EMBL" id="SKC69120.1"/>
    </source>
</evidence>
<dbReference type="InterPro" id="IPR001155">
    <property type="entry name" value="OxRdtase_FMN_N"/>
</dbReference>
<evidence type="ECO:0000256" key="3">
    <source>
        <dbReference type="ARBA" id="ARBA00022643"/>
    </source>
</evidence>
<dbReference type="GO" id="GO:0050661">
    <property type="term" value="F:NADP binding"/>
    <property type="evidence" value="ECO:0007669"/>
    <property type="project" value="InterPro"/>
</dbReference>
<dbReference type="PANTHER" id="PTHR43303">
    <property type="entry name" value="NADPH DEHYDROGENASE C23G7.10C-RELATED"/>
    <property type="match status" value="1"/>
</dbReference>
<organism evidence="7 8">
    <name type="scientific">Maledivibacter halophilus</name>
    <dbReference type="NCBI Taxonomy" id="36842"/>
    <lineage>
        <taxon>Bacteria</taxon>
        <taxon>Bacillati</taxon>
        <taxon>Bacillota</taxon>
        <taxon>Clostridia</taxon>
        <taxon>Peptostreptococcales</taxon>
        <taxon>Caminicellaceae</taxon>
        <taxon>Maledivibacter</taxon>
    </lineage>
</organism>
<accession>A0A1T5KZP1</accession>
<dbReference type="InterPro" id="IPR013785">
    <property type="entry name" value="Aldolase_TIM"/>
</dbReference>
<dbReference type="SUPFAM" id="SSF51395">
    <property type="entry name" value="FMN-linked oxidoreductases"/>
    <property type="match status" value="1"/>
</dbReference>
<keyword evidence="8" id="KW-1185">Reference proteome</keyword>
<keyword evidence="3" id="KW-0288">FMN</keyword>
<sequence>MFHPDYDVDYIKKIMYSNKMSNGEIRNLLKKNMFDYINDISIEKIREIQINFINAARRAKQAGFDMIQIHGDRLLGSFTFSIFSKRKDEYGGSKENRVKMSVKIVKKIREEFYDMPIDYKFPIRKENPNLGKGGPCLEEIGVFVRLLDEAGVDSFINF</sequence>
<keyword evidence="5" id="KW-0560">Oxidoreductase</keyword>
<keyword evidence="2" id="KW-0285">Flavoprotein</keyword>
<evidence type="ECO:0000256" key="4">
    <source>
        <dbReference type="ARBA" id="ARBA00022857"/>
    </source>
</evidence>
<evidence type="ECO:0000313" key="8">
    <source>
        <dbReference type="Proteomes" id="UP000190285"/>
    </source>
</evidence>